<dbReference type="OrthoDB" id="9036126at2"/>
<evidence type="ECO:0000313" key="3">
    <source>
        <dbReference type="Proteomes" id="UP000433577"/>
    </source>
</evidence>
<dbReference type="Proteomes" id="UP000433577">
    <property type="component" value="Plasmid p1"/>
</dbReference>
<organism evidence="2 3">
    <name type="scientific">Paraburkholderia acidisoli</name>
    <dbReference type="NCBI Taxonomy" id="2571748"/>
    <lineage>
        <taxon>Bacteria</taxon>
        <taxon>Pseudomonadati</taxon>
        <taxon>Pseudomonadota</taxon>
        <taxon>Betaproteobacteria</taxon>
        <taxon>Burkholderiales</taxon>
        <taxon>Burkholderiaceae</taxon>
        <taxon>Paraburkholderia</taxon>
    </lineage>
</organism>
<dbReference type="RefSeq" id="WP_158958847.1">
    <property type="nucleotide sequence ID" value="NZ_CP046917.1"/>
</dbReference>
<protein>
    <recommendedName>
        <fullName evidence="4">Chromosome partition protein Smc</fullName>
    </recommendedName>
</protein>
<keyword evidence="1" id="KW-0175">Coiled coil</keyword>
<name>A0A7Z2JKY8_9BURK</name>
<evidence type="ECO:0008006" key="4">
    <source>
        <dbReference type="Google" id="ProtNLM"/>
    </source>
</evidence>
<accession>A0A7Z2JKY8</accession>
<keyword evidence="2" id="KW-0614">Plasmid</keyword>
<gene>
    <name evidence="2" type="ORF">FAZ98_34665</name>
</gene>
<reference evidence="2 3" key="1">
    <citation type="submission" date="2019-12" db="EMBL/GenBank/DDBJ databases">
        <title>Paraburkholderia acidiphila 7Q-K02 sp. nov and Paraburkholderia acidisoli DHF22 sp. nov., two strains isolated from forest soil.</title>
        <authorList>
            <person name="Gao Z."/>
            <person name="Qiu L."/>
        </authorList>
    </citation>
    <scope>NUCLEOTIDE SEQUENCE [LARGE SCALE GENOMIC DNA]</scope>
    <source>
        <strain evidence="2 3">DHF22</strain>
        <plasmid evidence="2 3">p1</plasmid>
    </source>
</reference>
<dbReference type="EMBL" id="CP046917">
    <property type="protein sequence ID" value="QGZ66980.1"/>
    <property type="molecule type" value="Genomic_DNA"/>
</dbReference>
<geneLocation type="plasmid" evidence="2 3">
    <name>p1</name>
</geneLocation>
<evidence type="ECO:0000256" key="1">
    <source>
        <dbReference type="SAM" id="Coils"/>
    </source>
</evidence>
<feature type="coiled-coil region" evidence="1">
    <location>
        <begin position="189"/>
        <end position="358"/>
    </location>
</feature>
<sequence length="414" mass="47030">MTDKNKPVSEKSFDPTVLEKGAVLPKEKESADIFGTHLPSNTEIAQAARETFGSTLNEDLLQELIRSSTEINESVRRILHEHLSLGFRFGEVMRILQRAYIEAYGDRPDTIERANKDAHKYIERLHRFSRTKIRMHLNSYTKFHANSEAVEFLRQTDMQMLLPKDLGDEIVSAVIAKRKADPSTSTREVKELIAAYRAKQDELAATREQVEAGNEEIARLTSLYDMSQVEEKRLQREMERMRLEQASKEEATNRLRNDLTLAGQSRSALHQQLSEMEKELAAVRREAADLKNNPPPATEDAEAKADLRRVNEQFSKLMKESAELEERIAAQKAEEAVLEAKIAEAEAAFEDRQKVEEQVKGLVIDFGEFAKRYTSTQLLCIAEGQPQRYTPIFEALADVVGKFHQEILAASKAA</sequence>
<dbReference type="KEGG" id="pacs:FAZ98_34665"/>
<dbReference type="AlphaFoldDB" id="A0A7Z2JKY8"/>
<proteinExistence type="predicted"/>
<keyword evidence="3" id="KW-1185">Reference proteome</keyword>
<evidence type="ECO:0000313" key="2">
    <source>
        <dbReference type="EMBL" id="QGZ66980.1"/>
    </source>
</evidence>